<protein>
    <submittedName>
        <fullName evidence="1">Uncharacterized protein</fullName>
    </submittedName>
</protein>
<dbReference type="RefSeq" id="WP_126409517.1">
    <property type="nucleotide sequence ID" value="NZ_CAURRE010000045.1"/>
</dbReference>
<name>A0A448N2M6_9ACTN</name>
<evidence type="ECO:0000313" key="2">
    <source>
        <dbReference type="Proteomes" id="UP000273044"/>
    </source>
</evidence>
<reference evidence="1 2" key="1">
    <citation type="submission" date="2018-12" db="EMBL/GenBank/DDBJ databases">
        <authorList>
            <consortium name="Pathogen Informatics"/>
        </authorList>
    </citation>
    <scope>NUCLEOTIDE SEQUENCE [LARGE SCALE GENOMIC DNA]</scope>
    <source>
        <strain evidence="1 2">NCTC12967</strain>
    </source>
</reference>
<organism evidence="1 2">
    <name type="scientific">Arachnia propionica</name>
    <dbReference type="NCBI Taxonomy" id="1750"/>
    <lineage>
        <taxon>Bacteria</taxon>
        <taxon>Bacillati</taxon>
        <taxon>Actinomycetota</taxon>
        <taxon>Actinomycetes</taxon>
        <taxon>Propionibacteriales</taxon>
        <taxon>Propionibacteriaceae</taxon>
        <taxon>Arachnia</taxon>
    </lineage>
</organism>
<sequence>MTDCSPELRRLIAEYVDRFRLPVAGPDGGGISGLPETDAVVALRRALETGRPLPGFGGR</sequence>
<gene>
    <name evidence="1" type="ORF">NCTC12967_03020</name>
</gene>
<accession>A0A448N2M6</accession>
<dbReference type="AlphaFoldDB" id="A0A448N2M6"/>
<dbReference type="GeneID" id="64408419"/>
<dbReference type="EMBL" id="LR134406">
    <property type="protein sequence ID" value="VEH71693.1"/>
    <property type="molecule type" value="Genomic_DNA"/>
</dbReference>
<proteinExistence type="predicted"/>
<evidence type="ECO:0000313" key="1">
    <source>
        <dbReference type="EMBL" id="VEH71693.1"/>
    </source>
</evidence>
<dbReference type="Proteomes" id="UP000273044">
    <property type="component" value="Chromosome"/>
</dbReference>
<keyword evidence="2" id="KW-1185">Reference proteome</keyword>